<protein>
    <recommendedName>
        <fullName evidence="4">DUF2846 domain-containing protein</fullName>
    </recommendedName>
</protein>
<accession>A0A9J7BQA8</accession>
<evidence type="ECO:0000313" key="3">
    <source>
        <dbReference type="Proteomes" id="UP001059380"/>
    </source>
</evidence>
<dbReference type="EMBL" id="CP093313">
    <property type="protein sequence ID" value="UWZ84775.1"/>
    <property type="molecule type" value="Genomic_DNA"/>
</dbReference>
<organism evidence="2 3">
    <name type="scientific">Occallatibacter riparius</name>
    <dbReference type="NCBI Taxonomy" id="1002689"/>
    <lineage>
        <taxon>Bacteria</taxon>
        <taxon>Pseudomonadati</taxon>
        <taxon>Acidobacteriota</taxon>
        <taxon>Terriglobia</taxon>
        <taxon>Terriglobales</taxon>
        <taxon>Acidobacteriaceae</taxon>
        <taxon>Occallatibacter</taxon>
    </lineage>
</organism>
<name>A0A9J7BQA8_9BACT</name>
<keyword evidence="3" id="KW-1185">Reference proteome</keyword>
<gene>
    <name evidence="2" type="ORF">MOP44_02295</name>
</gene>
<proteinExistence type="predicted"/>
<feature type="signal peptide" evidence="1">
    <location>
        <begin position="1"/>
        <end position="29"/>
    </location>
</feature>
<sequence length="143" mass="15664">MKRRLSSITHMLVMAVAAATLLSGTWAFAQTKATVYVPFAFTANHQTMAAGHYKLELLSNRFLVFSDKGTGEHRAAILVNPDSAPYIETRGRLKFIVDGSRYYLVDVQFAGSSLHSTTVIQPSLARELKAQNTAASTVEIAMK</sequence>
<dbReference type="KEGG" id="orp:MOP44_02295"/>
<dbReference type="Proteomes" id="UP001059380">
    <property type="component" value="Chromosome"/>
</dbReference>
<evidence type="ECO:0000256" key="1">
    <source>
        <dbReference type="SAM" id="SignalP"/>
    </source>
</evidence>
<evidence type="ECO:0000313" key="2">
    <source>
        <dbReference type="EMBL" id="UWZ84775.1"/>
    </source>
</evidence>
<keyword evidence="1" id="KW-0732">Signal</keyword>
<feature type="chain" id="PRO_5039901582" description="DUF2846 domain-containing protein" evidence="1">
    <location>
        <begin position="30"/>
        <end position="143"/>
    </location>
</feature>
<evidence type="ECO:0008006" key="4">
    <source>
        <dbReference type="Google" id="ProtNLM"/>
    </source>
</evidence>
<reference evidence="2" key="1">
    <citation type="submission" date="2021-04" db="EMBL/GenBank/DDBJ databases">
        <title>Phylogenetic analysis of Acidobacteriaceae.</title>
        <authorList>
            <person name="Qiu L."/>
            <person name="Zhang Q."/>
        </authorList>
    </citation>
    <scope>NUCLEOTIDE SEQUENCE</scope>
    <source>
        <strain evidence="2">DSM 25168</strain>
    </source>
</reference>
<dbReference type="AlphaFoldDB" id="A0A9J7BQA8"/>
<dbReference type="RefSeq" id="WP_260794281.1">
    <property type="nucleotide sequence ID" value="NZ_CP093313.1"/>
</dbReference>